<protein>
    <recommendedName>
        <fullName evidence="4">Pseudouridine synthase</fullName>
        <ecNumber evidence="4">5.4.99.-</ecNumber>
    </recommendedName>
</protein>
<evidence type="ECO:0000259" key="6">
    <source>
        <dbReference type="SMART" id="SM00363"/>
    </source>
</evidence>
<evidence type="ECO:0000256" key="5">
    <source>
        <dbReference type="SAM" id="MobiDB-lite"/>
    </source>
</evidence>
<feature type="domain" description="RNA-binding S4" evidence="6">
    <location>
        <begin position="11"/>
        <end position="74"/>
    </location>
</feature>
<dbReference type="NCBIfam" id="TIGR00093">
    <property type="entry name" value="pseudouridine synthase"/>
    <property type="match status" value="1"/>
</dbReference>
<dbReference type="PROSITE" id="PS01149">
    <property type="entry name" value="PSI_RSU"/>
    <property type="match status" value="1"/>
</dbReference>
<organism evidence="7 8">
    <name type="scientific">Armatimonas rosea</name>
    <dbReference type="NCBI Taxonomy" id="685828"/>
    <lineage>
        <taxon>Bacteria</taxon>
        <taxon>Bacillati</taxon>
        <taxon>Armatimonadota</taxon>
        <taxon>Armatimonadia</taxon>
        <taxon>Armatimonadales</taxon>
        <taxon>Armatimonadaceae</taxon>
        <taxon>Armatimonas</taxon>
    </lineage>
</organism>
<dbReference type="GO" id="GO:0000455">
    <property type="term" value="P:enzyme-directed rRNA pseudouridine synthesis"/>
    <property type="evidence" value="ECO:0007669"/>
    <property type="project" value="UniProtKB-ARBA"/>
</dbReference>
<name>A0A7W9SV88_ARMRO</name>
<dbReference type="InterPro" id="IPR036986">
    <property type="entry name" value="S4_RNA-bd_sf"/>
</dbReference>
<keyword evidence="2 4" id="KW-0413">Isomerase</keyword>
<dbReference type="Gene3D" id="3.30.70.580">
    <property type="entry name" value="Pseudouridine synthase I, catalytic domain, N-terminal subdomain"/>
    <property type="match status" value="1"/>
</dbReference>
<dbReference type="InterPro" id="IPR050343">
    <property type="entry name" value="RsuA_PseudoU_synthase"/>
</dbReference>
<accession>A0A7W9SV88</accession>
<comment type="similarity">
    <text evidence="1 4">Belongs to the pseudouridine synthase RsuA family.</text>
</comment>
<evidence type="ECO:0000256" key="4">
    <source>
        <dbReference type="RuleBase" id="RU003887"/>
    </source>
</evidence>
<dbReference type="AlphaFoldDB" id="A0A7W9SV88"/>
<dbReference type="InterPro" id="IPR000748">
    <property type="entry name" value="PsdUridine_synth_RsuA/RluB/E/F"/>
</dbReference>
<evidence type="ECO:0000313" key="8">
    <source>
        <dbReference type="Proteomes" id="UP000520814"/>
    </source>
</evidence>
<dbReference type="Gene3D" id="3.10.290.10">
    <property type="entry name" value="RNA-binding S4 domain"/>
    <property type="match status" value="1"/>
</dbReference>
<dbReference type="InterPro" id="IPR006145">
    <property type="entry name" value="PsdUridine_synth_RsuA/RluA"/>
</dbReference>
<proteinExistence type="inferred from homology"/>
<dbReference type="SUPFAM" id="SSF55174">
    <property type="entry name" value="Alpha-L RNA-binding motif"/>
    <property type="match status" value="1"/>
</dbReference>
<dbReference type="SUPFAM" id="SSF55120">
    <property type="entry name" value="Pseudouridine synthase"/>
    <property type="match status" value="1"/>
</dbReference>
<dbReference type="PROSITE" id="PS50889">
    <property type="entry name" value="S4"/>
    <property type="match status" value="1"/>
</dbReference>
<dbReference type="InterPro" id="IPR042092">
    <property type="entry name" value="PsdUridine_s_RsuA/RluB/E/F_cat"/>
</dbReference>
<dbReference type="InterPro" id="IPR020103">
    <property type="entry name" value="PsdUridine_synth_cat_dom_sf"/>
</dbReference>
<dbReference type="EMBL" id="JACHGW010000007">
    <property type="protein sequence ID" value="MBB6053467.1"/>
    <property type="molecule type" value="Genomic_DNA"/>
</dbReference>
<keyword evidence="8" id="KW-1185">Reference proteome</keyword>
<feature type="compositionally biased region" description="Basic and acidic residues" evidence="5">
    <location>
        <begin position="273"/>
        <end position="292"/>
    </location>
</feature>
<dbReference type="FunFam" id="3.10.290.10:FF:000003">
    <property type="entry name" value="Pseudouridine synthase"/>
    <property type="match status" value="1"/>
</dbReference>
<dbReference type="CDD" id="cd00165">
    <property type="entry name" value="S4"/>
    <property type="match status" value="1"/>
</dbReference>
<gene>
    <name evidence="7" type="ORF">HNQ39_005302</name>
</gene>
<evidence type="ECO:0000313" key="7">
    <source>
        <dbReference type="EMBL" id="MBB6053467.1"/>
    </source>
</evidence>
<reference evidence="7 8" key="1">
    <citation type="submission" date="2020-08" db="EMBL/GenBank/DDBJ databases">
        <title>Genomic Encyclopedia of Type Strains, Phase IV (KMG-IV): sequencing the most valuable type-strain genomes for metagenomic binning, comparative biology and taxonomic classification.</title>
        <authorList>
            <person name="Goeker M."/>
        </authorList>
    </citation>
    <scope>NUCLEOTIDE SEQUENCE [LARGE SCALE GENOMIC DNA]</scope>
    <source>
        <strain evidence="7 8">DSM 23562</strain>
    </source>
</reference>
<dbReference type="GO" id="GO:0120159">
    <property type="term" value="F:rRNA pseudouridine synthase activity"/>
    <property type="evidence" value="ECO:0007669"/>
    <property type="project" value="UniProtKB-ARBA"/>
</dbReference>
<evidence type="ECO:0000256" key="1">
    <source>
        <dbReference type="ARBA" id="ARBA00008348"/>
    </source>
</evidence>
<feature type="region of interest" description="Disordered" evidence="5">
    <location>
        <begin position="251"/>
        <end position="327"/>
    </location>
</feature>
<dbReference type="SMART" id="SM00363">
    <property type="entry name" value="S4"/>
    <property type="match status" value="1"/>
</dbReference>
<dbReference type="Pfam" id="PF00849">
    <property type="entry name" value="PseudoU_synth_2"/>
    <property type="match status" value="1"/>
</dbReference>
<feature type="compositionally biased region" description="Basic and acidic residues" evidence="5">
    <location>
        <begin position="317"/>
        <end position="327"/>
    </location>
</feature>
<dbReference type="EC" id="5.4.99.-" evidence="4"/>
<dbReference type="Pfam" id="PF01479">
    <property type="entry name" value="S4"/>
    <property type="match status" value="1"/>
</dbReference>
<dbReference type="InterPro" id="IPR002942">
    <property type="entry name" value="S4_RNA-bd"/>
</dbReference>
<dbReference type="InterPro" id="IPR020094">
    <property type="entry name" value="TruA/RsuA/RluB/E/F_N"/>
</dbReference>
<dbReference type="InterPro" id="IPR018496">
    <property type="entry name" value="PsdUridine_synth_RsuA/RluB_CS"/>
</dbReference>
<dbReference type="Gene3D" id="3.30.70.1560">
    <property type="entry name" value="Alpha-L RNA-binding motif"/>
    <property type="match status" value="1"/>
</dbReference>
<sequence>MSEQPTSPTTVRLQKAIADAGAASRRRAEELIKGGRVKVDGIVVTEMGVQVDPTKQKIQVDGKALKEIGKRHYVALHKPEGYVSTVSDPHAQKKVVDLVEIPGAKLKPAGRLDADSEGLILLSDDGDFIYKVTHPSMSLGKTYIVTVEGSPDSDTLSRLARGLSLAGETRKTAKAQVTKLGRSSKGYTRLEMIIHEGRNRQIRRMMDTVGHPVVRLVRVQVGPVLIGNLEPGQWRELTRWEIEAIMAYNGPEVKGEDSTQSETSNRRRPRPGPGKDQRKSAQERVQVYKDRLNGGLPSGGQHNVADWGRRQGRGKSARPDQRGEQKP</sequence>
<dbReference type="PANTHER" id="PTHR47683">
    <property type="entry name" value="PSEUDOURIDINE SYNTHASE FAMILY PROTEIN-RELATED"/>
    <property type="match status" value="1"/>
</dbReference>
<dbReference type="GO" id="GO:0003723">
    <property type="term" value="F:RNA binding"/>
    <property type="evidence" value="ECO:0007669"/>
    <property type="project" value="UniProtKB-KW"/>
</dbReference>
<dbReference type="PANTHER" id="PTHR47683:SF2">
    <property type="entry name" value="RNA-BINDING S4 DOMAIN-CONTAINING PROTEIN"/>
    <property type="match status" value="1"/>
</dbReference>
<comment type="caution">
    <text evidence="7">The sequence shown here is derived from an EMBL/GenBank/DDBJ whole genome shotgun (WGS) entry which is preliminary data.</text>
</comment>
<evidence type="ECO:0000256" key="2">
    <source>
        <dbReference type="ARBA" id="ARBA00023235"/>
    </source>
</evidence>
<keyword evidence="3" id="KW-0694">RNA-binding</keyword>
<evidence type="ECO:0000256" key="3">
    <source>
        <dbReference type="PROSITE-ProRule" id="PRU00182"/>
    </source>
</evidence>
<dbReference type="Proteomes" id="UP000520814">
    <property type="component" value="Unassembled WGS sequence"/>
</dbReference>
<dbReference type="CDD" id="cd02870">
    <property type="entry name" value="PseudoU_synth_RsuA_like"/>
    <property type="match status" value="1"/>
</dbReference>